<reference evidence="2" key="1">
    <citation type="submission" date="2016-10" db="EMBL/GenBank/DDBJ databases">
        <authorList>
            <person name="Varghese N."/>
            <person name="Submissions S."/>
        </authorList>
    </citation>
    <scope>NUCLEOTIDE SEQUENCE [LARGE SCALE GENOMIC DNA]</scope>
    <source>
        <strain evidence="2">DSM 22017</strain>
    </source>
</reference>
<dbReference type="EMBL" id="FNRT01000002">
    <property type="protein sequence ID" value="SED04547.1"/>
    <property type="molecule type" value="Genomic_DNA"/>
</dbReference>
<dbReference type="Proteomes" id="UP000198742">
    <property type="component" value="Unassembled WGS sequence"/>
</dbReference>
<name>A0A1H4XG33_9ACTN</name>
<gene>
    <name evidence="1" type="ORF">SAMN04489844_3550</name>
</gene>
<dbReference type="Gene3D" id="3.40.720.10">
    <property type="entry name" value="Alkaline Phosphatase, subunit A"/>
    <property type="match status" value="1"/>
</dbReference>
<dbReference type="InterPro" id="IPR002591">
    <property type="entry name" value="Phosphodiest/P_Trfase"/>
</dbReference>
<sequence>MTPPGTPGAFTAPAYGDRSLADVVPSVGRALGVALDGHPVGLELPPAPSYVVFLVDGMGAELLARYAHAAPYLSSLLVDGATGTAGVPSTTATSLTSLGTGLPPGTHGLVGFTARIPGTDRLLNHLWWDKGIDPLEWQPHPTALGRLAHAGVHVTSVNKRDFDGTGLTVASQRGATYVGADRVGERIAATVSASAHEPSLTYVYDSDLDWTGHKFGVASTQWLQQLAMVDAEAEQMRDALPSSTRLLVVADHGMVDSPRGSRVDVDETDGLRDGVALIGGEARFRHLYCSAGAVDDVAATWRSVLGDRATVLTREEAISTGWFGAVDPGVLPRLGDVVVACHGDTAVVSTRDFAYEDTLVGLHGSLTPAEMLIPILVG</sequence>
<dbReference type="STRING" id="402596.SAMN04489844_3550"/>
<dbReference type="AlphaFoldDB" id="A0A1H4XG33"/>
<evidence type="ECO:0000313" key="2">
    <source>
        <dbReference type="Proteomes" id="UP000198742"/>
    </source>
</evidence>
<accession>A0A1H4XG33</accession>
<dbReference type="GO" id="GO:0016787">
    <property type="term" value="F:hydrolase activity"/>
    <property type="evidence" value="ECO:0007669"/>
    <property type="project" value="UniProtKB-ARBA"/>
</dbReference>
<proteinExistence type="predicted"/>
<dbReference type="Pfam" id="PF01663">
    <property type="entry name" value="Phosphodiest"/>
    <property type="match status" value="1"/>
</dbReference>
<evidence type="ECO:0000313" key="1">
    <source>
        <dbReference type="EMBL" id="SED04547.1"/>
    </source>
</evidence>
<dbReference type="PANTHER" id="PTHR10151:SF120">
    <property type="entry name" value="BIS(5'-ADENOSYL)-TRIPHOSPHATASE"/>
    <property type="match status" value="1"/>
</dbReference>
<dbReference type="SUPFAM" id="SSF53649">
    <property type="entry name" value="Alkaline phosphatase-like"/>
    <property type="match status" value="1"/>
</dbReference>
<dbReference type="RefSeq" id="WP_090970681.1">
    <property type="nucleotide sequence ID" value="NZ_FNRT01000002.1"/>
</dbReference>
<organism evidence="1 2">
    <name type="scientific">Nocardioides exalbidus</name>
    <dbReference type="NCBI Taxonomy" id="402596"/>
    <lineage>
        <taxon>Bacteria</taxon>
        <taxon>Bacillati</taxon>
        <taxon>Actinomycetota</taxon>
        <taxon>Actinomycetes</taxon>
        <taxon>Propionibacteriales</taxon>
        <taxon>Nocardioidaceae</taxon>
        <taxon>Nocardioides</taxon>
    </lineage>
</organism>
<keyword evidence="2" id="KW-1185">Reference proteome</keyword>
<dbReference type="OrthoDB" id="9779267at2"/>
<protein>
    <submittedName>
        <fullName evidence="1">Type I phosphodiesterase / nucleotide pyrophosphatase</fullName>
    </submittedName>
</protein>
<dbReference type="InterPro" id="IPR017850">
    <property type="entry name" value="Alkaline_phosphatase_core_sf"/>
</dbReference>
<dbReference type="PANTHER" id="PTHR10151">
    <property type="entry name" value="ECTONUCLEOTIDE PYROPHOSPHATASE/PHOSPHODIESTERASE"/>
    <property type="match status" value="1"/>
</dbReference>